<evidence type="ECO:0008006" key="3">
    <source>
        <dbReference type="Google" id="ProtNLM"/>
    </source>
</evidence>
<dbReference type="Gene3D" id="1.25.40.10">
    <property type="entry name" value="Tetratricopeptide repeat domain"/>
    <property type="match status" value="1"/>
</dbReference>
<evidence type="ECO:0000313" key="1">
    <source>
        <dbReference type="EMBL" id="ETX14821.1"/>
    </source>
</evidence>
<accession>X7EI26</accession>
<dbReference type="Proteomes" id="UP000022447">
    <property type="component" value="Unassembled WGS sequence"/>
</dbReference>
<dbReference type="eggNOG" id="COG0457">
    <property type="taxonomic scope" value="Bacteria"/>
</dbReference>
<dbReference type="EMBL" id="JALZ01000008">
    <property type="protein sequence ID" value="ETX14821.1"/>
    <property type="molecule type" value="Genomic_DNA"/>
</dbReference>
<organism evidence="1 2">
    <name type="scientific">Roseivivax halodurans JCM 10272</name>
    <dbReference type="NCBI Taxonomy" id="1449350"/>
    <lineage>
        <taxon>Bacteria</taxon>
        <taxon>Pseudomonadati</taxon>
        <taxon>Pseudomonadota</taxon>
        <taxon>Alphaproteobacteria</taxon>
        <taxon>Rhodobacterales</taxon>
        <taxon>Roseobacteraceae</taxon>
        <taxon>Roseivivax</taxon>
    </lineage>
</organism>
<dbReference type="RefSeq" id="WP_037261709.1">
    <property type="nucleotide sequence ID" value="NZ_JALZ01000008.1"/>
</dbReference>
<dbReference type="PROSITE" id="PS51257">
    <property type="entry name" value="PROKAR_LIPOPROTEIN"/>
    <property type="match status" value="1"/>
</dbReference>
<name>X7EI26_9RHOB</name>
<comment type="caution">
    <text evidence="1">The sequence shown here is derived from an EMBL/GenBank/DDBJ whole genome shotgun (WGS) entry which is preliminary data.</text>
</comment>
<dbReference type="InterPro" id="IPR011990">
    <property type="entry name" value="TPR-like_helical_dom_sf"/>
</dbReference>
<dbReference type="AlphaFoldDB" id="X7EI26"/>
<dbReference type="Pfam" id="PF13432">
    <property type="entry name" value="TPR_16"/>
    <property type="match status" value="1"/>
</dbReference>
<dbReference type="STRING" id="1449350.OCH239_20940"/>
<keyword evidence="2" id="KW-1185">Reference proteome</keyword>
<sequence length="283" mass="30698">MRQPILAVLCLAGAAGLAGCQNSADESVERAFQGVNALDGVGLSDVMLQSADPDEAVRYFQRSLGQEPARIDFQRGLAQSLIRAKRNTEGVAAWEKVAAHPQASHEDRVELADALIRTGDWARAQATLAAVPPTYETFKRYRLEAMIADSNEDWAKADSFYEIAVGMTTTPANVLNNWGFSKLTRGANAEAERLFTDAIRHDGTLFTAKNNLMLARAGQGNYTLPPIPMSQQERAELLHTVGLAAVKRGDIALGRGLMEDALQTHPQHFEAAARSLDALGQAR</sequence>
<proteinExistence type="predicted"/>
<reference evidence="1 2" key="1">
    <citation type="submission" date="2014-01" db="EMBL/GenBank/DDBJ databases">
        <title>Roseivivax halodurans JCM 10272 Genome Sequencing.</title>
        <authorList>
            <person name="Lai Q."/>
            <person name="Li G."/>
            <person name="Shao Z."/>
        </authorList>
    </citation>
    <scope>NUCLEOTIDE SEQUENCE [LARGE SCALE GENOMIC DNA]</scope>
    <source>
        <strain evidence="1 2">JCM 10272</strain>
    </source>
</reference>
<dbReference type="OrthoDB" id="7819234at2"/>
<evidence type="ECO:0000313" key="2">
    <source>
        <dbReference type="Proteomes" id="UP000022447"/>
    </source>
</evidence>
<dbReference type="PATRIC" id="fig|1449350.3.peg.2016"/>
<dbReference type="SUPFAM" id="SSF48452">
    <property type="entry name" value="TPR-like"/>
    <property type="match status" value="1"/>
</dbReference>
<protein>
    <recommendedName>
        <fullName evidence="3">Pilus assembly protein TadD</fullName>
    </recommendedName>
</protein>
<gene>
    <name evidence="1" type="ORF">OCH239_20940</name>
</gene>